<organism evidence="2 3">
    <name type="scientific">Eumeta variegata</name>
    <name type="common">Bagworm moth</name>
    <name type="synonym">Eumeta japonica</name>
    <dbReference type="NCBI Taxonomy" id="151549"/>
    <lineage>
        <taxon>Eukaryota</taxon>
        <taxon>Metazoa</taxon>
        <taxon>Ecdysozoa</taxon>
        <taxon>Arthropoda</taxon>
        <taxon>Hexapoda</taxon>
        <taxon>Insecta</taxon>
        <taxon>Pterygota</taxon>
        <taxon>Neoptera</taxon>
        <taxon>Endopterygota</taxon>
        <taxon>Lepidoptera</taxon>
        <taxon>Glossata</taxon>
        <taxon>Ditrysia</taxon>
        <taxon>Tineoidea</taxon>
        <taxon>Psychidae</taxon>
        <taxon>Oiketicinae</taxon>
        <taxon>Eumeta</taxon>
    </lineage>
</organism>
<comment type="caution">
    <text evidence="2">The sequence shown here is derived from an EMBL/GenBank/DDBJ whole genome shotgun (WGS) entry which is preliminary data.</text>
</comment>
<dbReference type="EMBL" id="BGZK01000688">
    <property type="protein sequence ID" value="GBP56270.1"/>
    <property type="molecule type" value="Genomic_DNA"/>
</dbReference>
<reference evidence="2 3" key="1">
    <citation type="journal article" date="2019" name="Commun. Biol.">
        <title>The bagworm genome reveals a unique fibroin gene that provides high tensile strength.</title>
        <authorList>
            <person name="Kono N."/>
            <person name="Nakamura H."/>
            <person name="Ohtoshi R."/>
            <person name="Tomita M."/>
            <person name="Numata K."/>
            <person name="Arakawa K."/>
        </authorList>
    </citation>
    <scope>NUCLEOTIDE SEQUENCE [LARGE SCALE GENOMIC DNA]</scope>
</reference>
<accession>A0A4C1WZJ8</accession>
<proteinExistence type="predicted"/>
<dbReference type="Proteomes" id="UP000299102">
    <property type="component" value="Unassembled WGS sequence"/>
</dbReference>
<protein>
    <submittedName>
        <fullName evidence="2">Uncharacterized protein</fullName>
    </submittedName>
</protein>
<name>A0A4C1WZJ8_EUMVA</name>
<gene>
    <name evidence="2" type="ORF">EVAR_37345_1</name>
</gene>
<feature type="region of interest" description="Disordered" evidence="1">
    <location>
        <begin position="1"/>
        <end position="38"/>
    </location>
</feature>
<evidence type="ECO:0000313" key="3">
    <source>
        <dbReference type="Proteomes" id="UP000299102"/>
    </source>
</evidence>
<dbReference type="AlphaFoldDB" id="A0A4C1WZJ8"/>
<evidence type="ECO:0000313" key="2">
    <source>
        <dbReference type="EMBL" id="GBP56270.1"/>
    </source>
</evidence>
<sequence length="119" mass="13164">MTSPPPIRTNGSGQRRREGAGGGRRRPAPRAPPPSISAHHHFLLTRFQKQYYSRNTPRESSESDTMILIRSNIAKIGRHASEIEYAQIVIGKGGRCSNIVTAIPISHDLASFYEINVEA</sequence>
<keyword evidence="3" id="KW-1185">Reference proteome</keyword>
<evidence type="ECO:0000256" key="1">
    <source>
        <dbReference type="SAM" id="MobiDB-lite"/>
    </source>
</evidence>